<evidence type="ECO:0000256" key="1">
    <source>
        <dbReference type="SAM" id="MobiDB-lite"/>
    </source>
</evidence>
<dbReference type="Pfam" id="PF15320">
    <property type="entry name" value="RAM"/>
    <property type="match status" value="1"/>
</dbReference>
<dbReference type="InterPro" id="IPR028271">
    <property type="entry name" value="RAMAC"/>
</dbReference>
<dbReference type="AlphaFoldDB" id="A0AAD5L3F2"/>
<evidence type="ECO:0000313" key="2">
    <source>
        <dbReference type="EMBL" id="KAI9565806.1"/>
    </source>
</evidence>
<feature type="compositionally biased region" description="Basic and acidic residues" evidence="1">
    <location>
        <begin position="87"/>
        <end position="157"/>
    </location>
</feature>
<feature type="compositionally biased region" description="Basic and acidic residues" evidence="1">
    <location>
        <begin position="18"/>
        <end position="34"/>
    </location>
</feature>
<reference evidence="2 3" key="1">
    <citation type="submission" date="2022-05" db="EMBL/GenBank/DDBJ databases">
        <title>A multi-omics perspective on studying reproductive biology in Daphnia sinensis.</title>
        <authorList>
            <person name="Jia J."/>
        </authorList>
    </citation>
    <scope>NUCLEOTIDE SEQUENCE [LARGE SCALE GENOMIC DNA]</scope>
    <source>
        <strain evidence="2 3">WSL</strain>
    </source>
</reference>
<dbReference type="GO" id="GO:0003723">
    <property type="term" value="F:RNA binding"/>
    <property type="evidence" value="ECO:0007669"/>
    <property type="project" value="InterPro"/>
</dbReference>
<dbReference type="GO" id="GO:0106005">
    <property type="term" value="P:RNA 5'-cap (guanine-N7)-methylation"/>
    <property type="evidence" value="ECO:0007669"/>
    <property type="project" value="InterPro"/>
</dbReference>
<evidence type="ECO:0000313" key="3">
    <source>
        <dbReference type="Proteomes" id="UP000820818"/>
    </source>
</evidence>
<name>A0AAD5L3F2_9CRUS</name>
<feature type="compositionally biased region" description="Polar residues" evidence="1">
    <location>
        <begin position="1"/>
        <end position="10"/>
    </location>
</feature>
<dbReference type="GO" id="GO:0031533">
    <property type="term" value="C:mRNA capping enzyme complex"/>
    <property type="evidence" value="ECO:0007669"/>
    <property type="project" value="InterPro"/>
</dbReference>
<sequence>MELTDQQKSFLSECENEFSERYTEKDTDFMELKNKPLSKPPIVDPWGNNFNRNQQRGGGHHRPYGQYGRDRHSRGGQSWNRNSQDSYSRRDHDGNRHMRDRPYEDRGPHYRDRSYDDRAHNRDRSYQGDRGPQRERSFTDDHGQRREERHHREDGHHQPRYHPY</sequence>
<feature type="region of interest" description="Disordered" evidence="1">
    <location>
        <begin position="1"/>
        <end position="164"/>
    </location>
</feature>
<dbReference type="EMBL" id="WJBH02000001">
    <property type="protein sequence ID" value="KAI9565806.1"/>
    <property type="molecule type" value="Genomic_DNA"/>
</dbReference>
<feature type="compositionally biased region" description="Polar residues" evidence="1">
    <location>
        <begin position="75"/>
        <end position="86"/>
    </location>
</feature>
<comment type="caution">
    <text evidence="2">The sequence shown here is derived from an EMBL/GenBank/DDBJ whole genome shotgun (WGS) entry which is preliminary data.</text>
</comment>
<dbReference type="Proteomes" id="UP000820818">
    <property type="component" value="Linkage Group LG1"/>
</dbReference>
<gene>
    <name evidence="2" type="ORF">GHT06_009601</name>
</gene>
<protein>
    <submittedName>
        <fullName evidence="2">RNMT-activating mini protein-like</fullName>
    </submittedName>
</protein>
<proteinExistence type="predicted"/>
<accession>A0AAD5L3F2</accession>
<keyword evidence="3" id="KW-1185">Reference proteome</keyword>
<organism evidence="2 3">
    <name type="scientific">Daphnia sinensis</name>
    <dbReference type="NCBI Taxonomy" id="1820382"/>
    <lineage>
        <taxon>Eukaryota</taxon>
        <taxon>Metazoa</taxon>
        <taxon>Ecdysozoa</taxon>
        <taxon>Arthropoda</taxon>
        <taxon>Crustacea</taxon>
        <taxon>Branchiopoda</taxon>
        <taxon>Diplostraca</taxon>
        <taxon>Cladocera</taxon>
        <taxon>Anomopoda</taxon>
        <taxon>Daphniidae</taxon>
        <taxon>Daphnia</taxon>
        <taxon>Daphnia similis group</taxon>
    </lineage>
</organism>